<evidence type="ECO:0000259" key="1">
    <source>
        <dbReference type="Pfam" id="PF13577"/>
    </source>
</evidence>
<protein>
    <recommendedName>
        <fullName evidence="1">SnoaL-like domain-containing protein</fullName>
    </recommendedName>
</protein>
<organism evidence="2 3">
    <name type="scientific">Stenotrophobium rhamnosiphilum</name>
    <dbReference type="NCBI Taxonomy" id="2029166"/>
    <lineage>
        <taxon>Bacteria</taxon>
        <taxon>Pseudomonadati</taxon>
        <taxon>Pseudomonadota</taxon>
        <taxon>Gammaproteobacteria</taxon>
        <taxon>Nevskiales</taxon>
        <taxon>Nevskiaceae</taxon>
        <taxon>Stenotrophobium</taxon>
    </lineage>
</organism>
<proteinExistence type="predicted"/>
<dbReference type="SUPFAM" id="SSF54427">
    <property type="entry name" value="NTF2-like"/>
    <property type="match status" value="1"/>
</dbReference>
<dbReference type="Proteomes" id="UP000244248">
    <property type="component" value="Unassembled WGS sequence"/>
</dbReference>
<dbReference type="EMBL" id="QANS01000005">
    <property type="protein sequence ID" value="PTU30506.1"/>
    <property type="molecule type" value="Genomic_DNA"/>
</dbReference>
<accession>A0A2T5MD58</accession>
<name>A0A2T5MD58_9GAMM</name>
<dbReference type="RefSeq" id="WP_107940877.1">
    <property type="nucleotide sequence ID" value="NZ_QANS01000005.1"/>
</dbReference>
<dbReference type="Gene3D" id="3.10.450.50">
    <property type="match status" value="1"/>
</dbReference>
<dbReference type="AlphaFoldDB" id="A0A2T5MD58"/>
<dbReference type="Pfam" id="PF13577">
    <property type="entry name" value="SnoaL_4"/>
    <property type="match status" value="1"/>
</dbReference>
<comment type="caution">
    <text evidence="2">The sequence shown here is derived from an EMBL/GenBank/DDBJ whole genome shotgun (WGS) entry which is preliminary data.</text>
</comment>
<evidence type="ECO:0000313" key="3">
    <source>
        <dbReference type="Proteomes" id="UP000244248"/>
    </source>
</evidence>
<gene>
    <name evidence="2" type="ORF">CJD38_13410</name>
</gene>
<feature type="domain" description="SnoaL-like" evidence="1">
    <location>
        <begin position="8"/>
        <end position="134"/>
    </location>
</feature>
<evidence type="ECO:0000313" key="2">
    <source>
        <dbReference type="EMBL" id="PTU30506.1"/>
    </source>
</evidence>
<dbReference type="InterPro" id="IPR032710">
    <property type="entry name" value="NTF2-like_dom_sf"/>
</dbReference>
<sequence length="167" mass="19476">MNQNLLDTLQDRMDLEQLAIEYANAIDQRSWDRLDQVFVADAIIDYTATGGIKGSYAEIKEWLPRTLKFFKSYMHLMGNFQFVIEGDTATGQVSCFNPMLAPSLLGGTNTVMFGIWYHDTYIRTPEGWRIKTRRQQHSYSFNVPLWMRLATKLVAPIERFKQARKRK</sequence>
<keyword evidence="3" id="KW-1185">Reference proteome</keyword>
<dbReference type="OrthoDB" id="2860904at2"/>
<dbReference type="CDD" id="cd00531">
    <property type="entry name" value="NTF2_like"/>
    <property type="match status" value="1"/>
</dbReference>
<dbReference type="InterPro" id="IPR037401">
    <property type="entry name" value="SnoaL-like"/>
</dbReference>
<reference evidence="2 3" key="1">
    <citation type="submission" date="2018-04" db="EMBL/GenBank/DDBJ databases">
        <title>Novel species isolated from glacier.</title>
        <authorList>
            <person name="Liu Q."/>
            <person name="Xin Y.-H."/>
        </authorList>
    </citation>
    <scope>NUCLEOTIDE SEQUENCE [LARGE SCALE GENOMIC DNA]</scope>
    <source>
        <strain evidence="2 3">GT1R17</strain>
    </source>
</reference>